<evidence type="ECO:0000256" key="1">
    <source>
        <dbReference type="SAM" id="MobiDB-lite"/>
    </source>
</evidence>
<name>A0AAE0BW14_9CHLO</name>
<dbReference type="AlphaFoldDB" id="A0AAE0BW14"/>
<reference evidence="2 3" key="1">
    <citation type="journal article" date="2015" name="Genome Biol. Evol.">
        <title>Comparative Genomics of a Bacterivorous Green Alga Reveals Evolutionary Causalities and Consequences of Phago-Mixotrophic Mode of Nutrition.</title>
        <authorList>
            <person name="Burns J.A."/>
            <person name="Paasch A."/>
            <person name="Narechania A."/>
            <person name="Kim E."/>
        </authorList>
    </citation>
    <scope>NUCLEOTIDE SEQUENCE [LARGE SCALE GENOMIC DNA]</scope>
    <source>
        <strain evidence="2 3">PLY_AMNH</strain>
    </source>
</reference>
<gene>
    <name evidence="2" type="ORF">CYMTET_47109</name>
</gene>
<dbReference type="Proteomes" id="UP001190700">
    <property type="component" value="Unassembled WGS sequence"/>
</dbReference>
<sequence>MGLPARAGTAGSRPSSATRKPGSAFSSAMQDDGTADRSAPSSSGFGLGTFLPQRSSSSGSRPSSASKPKSSPEGLSEVKGLSGGLGPQRTPESKAWASQDRSPMSTRDDGSDPLLIPSPSTGSPAKKTPGSAKTANRAAESVGISVESRLVDAGRALPSSNRGSVASPLKPLPEESSAASRGGEGGGVALDLNAKLEAMAKRELERAAKQRQKEAEAAHAAALRDNPLHGQKSVDTDEAPIQSRPRQA</sequence>
<protein>
    <submittedName>
        <fullName evidence="2">Uncharacterized protein</fullName>
    </submittedName>
</protein>
<feature type="region of interest" description="Disordered" evidence="1">
    <location>
        <begin position="1"/>
        <end position="188"/>
    </location>
</feature>
<evidence type="ECO:0000313" key="3">
    <source>
        <dbReference type="Proteomes" id="UP001190700"/>
    </source>
</evidence>
<feature type="compositionally biased region" description="Polar residues" evidence="1">
    <location>
        <begin position="12"/>
        <end position="29"/>
    </location>
</feature>
<feature type="compositionally biased region" description="Low complexity" evidence="1">
    <location>
        <begin position="54"/>
        <end position="72"/>
    </location>
</feature>
<feature type="region of interest" description="Disordered" evidence="1">
    <location>
        <begin position="203"/>
        <end position="248"/>
    </location>
</feature>
<keyword evidence="3" id="KW-1185">Reference proteome</keyword>
<accession>A0AAE0BW14</accession>
<evidence type="ECO:0000313" key="2">
    <source>
        <dbReference type="EMBL" id="KAK3243228.1"/>
    </source>
</evidence>
<organism evidence="2 3">
    <name type="scientific">Cymbomonas tetramitiformis</name>
    <dbReference type="NCBI Taxonomy" id="36881"/>
    <lineage>
        <taxon>Eukaryota</taxon>
        <taxon>Viridiplantae</taxon>
        <taxon>Chlorophyta</taxon>
        <taxon>Pyramimonadophyceae</taxon>
        <taxon>Pyramimonadales</taxon>
        <taxon>Pyramimonadaceae</taxon>
        <taxon>Cymbomonas</taxon>
    </lineage>
</organism>
<dbReference type="EMBL" id="LGRX02033056">
    <property type="protein sequence ID" value="KAK3243228.1"/>
    <property type="molecule type" value="Genomic_DNA"/>
</dbReference>
<comment type="caution">
    <text evidence="2">The sequence shown here is derived from an EMBL/GenBank/DDBJ whole genome shotgun (WGS) entry which is preliminary data.</text>
</comment>
<proteinExistence type="predicted"/>
<feature type="compositionally biased region" description="Basic and acidic residues" evidence="1">
    <location>
        <begin position="203"/>
        <end position="217"/>
    </location>
</feature>